<keyword evidence="6" id="KW-0732">Signal</keyword>
<dbReference type="SUPFAM" id="SSF53098">
    <property type="entry name" value="Ribonuclease H-like"/>
    <property type="match status" value="1"/>
</dbReference>
<feature type="transmembrane region" description="Helical" evidence="12">
    <location>
        <begin position="439"/>
        <end position="460"/>
    </location>
</feature>
<evidence type="ECO:0000256" key="6">
    <source>
        <dbReference type="ARBA" id="ARBA00022729"/>
    </source>
</evidence>
<dbReference type="InterPro" id="IPR008814">
    <property type="entry name" value="Swp1"/>
</dbReference>
<dbReference type="Pfam" id="PF24626">
    <property type="entry name" value="SH3_Tf2-1"/>
    <property type="match status" value="1"/>
</dbReference>
<dbReference type="PANTHER" id="PTHR12640:SF0">
    <property type="entry name" value="DOLICHYL-DIPHOSPHOOLIGOSACCHARIDE--PROTEIN GLYCOSYLTRANSFERASE SUBUNIT 2"/>
    <property type="match status" value="1"/>
</dbReference>
<evidence type="ECO:0000256" key="2">
    <source>
        <dbReference type="ARBA" id="ARBA00004477"/>
    </source>
</evidence>
<evidence type="ECO:0000259" key="13">
    <source>
        <dbReference type="PROSITE" id="PS50994"/>
    </source>
</evidence>
<comment type="pathway">
    <text evidence="3">Protein modification; protein glycosylation.</text>
</comment>
<evidence type="ECO:0000256" key="11">
    <source>
        <dbReference type="ARBA" id="ARBA00032139"/>
    </source>
</evidence>
<keyword evidence="7" id="KW-0256">Endoplasmic reticulum</keyword>
<proteinExistence type="inferred from homology"/>
<dbReference type="Gene3D" id="3.30.420.10">
    <property type="entry name" value="Ribonuclease H-like superfamily/Ribonuclease H"/>
    <property type="match status" value="1"/>
</dbReference>
<feature type="transmembrane region" description="Helical" evidence="12">
    <location>
        <begin position="371"/>
        <end position="391"/>
    </location>
</feature>
<dbReference type="PROSITE" id="PS50994">
    <property type="entry name" value="INTEGRASE"/>
    <property type="match status" value="1"/>
</dbReference>
<dbReference type="InterPro" id="IPR036397">
    <property type="entry name" value="RNaseH_sf"/>
</dbReference>
<evidence type="ECO:0000256" key="8">
    <source>
        <dbReference type="ARBA" id="ARBA00022989"/>
    </source>
</evidence>
<accession>A0AAN9SDI1</accession>
<evidence type="ECO:0000313" key="15">
    <source>
        <dbReference type="Proteomes" id="UP001386955"/>
    </source>
</evidence>
<protein>
    <recommendedName>
        <fullName evidence="11">Ribophorin II</fullName>
    </recommendedName>
    <alternativeName>
        <fullName evidence="10">Ribophorin-2</fullName>
    </alternativeName>
</protein>
<dbReference type="InterPro" id="IPR012337">
    <property type="entry name" value="RNaseH-like_sf"/>
</dbReference>
<comment type="caution">
    <text evidence="14">The sequence shown here is derived from an EMBL/GenBank/DDBJ whole genome shotgun (WGS) entry which is preliminary data.</text>
</comment>
<dbReference type="GO" id="GO:0003676">
    <property type="term" value="F:nucleic acid binding"/>
    <property type="evidence" value="ECO:0007669"/>
    <property type="project" value="InterPro"/>
</dbReference>
<evidence type="ECO:0000256" key="9">
    <source>
        <dbReference type="ARBA" id="ARBA00023136"/>
    </source>
</evidence>
<evidence type="ECO:0000256" key="10">
    <source>
        <dbReference type="ARBA" id="ARBA00030078"/>
    </source>
</evidence>
<sequence length="468" mass="52538">MKKTVTNYVAGCLVCQQHKYLTSSPQGLLQPLSIPNAVWEEISMDFIVKLSKSNGYDAVMVVVDRLSKYGHFVPLKHPYSARTIANVFIREVARLHGIPASVVSDCDPLFMSIFWKELFKRQGTQLQMSTAYHPETDGQTEVLNRVLEGYLRCFCSEQPKGFIPGETAVEAVAQELQTRDEALKQLKFHLVRAQELMVEQKVGKVAYKLKLPTSARIHPVFHASQLKKAVGERTVEKELPKDLQGEGPSYWPTKVLDRRQIQRGDEEVPQVLVEWQEGGRDGATWENDFLGLVEKLFYLSGRYEIELTVGDAVMENSFLRLLGHVELSLPEAPEKAARPPPPPVDPYSRYGPKAEITHIFRAPEKRPPQELSLTFLGLVLLPFIGFLVGLLRSGMNLKNFPGSTLPATFAILFHLGIAAVLLLYVLFWFKLDLFTTLKAFGLLGAFLVFVGHRILSHLALTSAKLKSA</sequence>
<dbReference type="GO" id="GO:0015074">
    <property type="term" value="P:DNA integration"/>
    <property type="evidence" value="ECO:0007669"/>
    <property type="project" value="InterPro"/>
</dbReference>
<dbReference type="InterPro" id="IPR056790">
    <property type="entry name" value="Ribophorin_II_C"/>
</dbReference>
<dbReference type="Proteomes" id="UP001386955">
    <property type="component" value="Unassembled WGS sequence"/>
</dbReference>
<evidence type="ECO:0000313" key="14">
    <source>
        <dbReference type="EMBL" id="KAK7393389.1"/>
    </source>
</evidence>
<dbReference type="GO" id="GO:0008250">
    <property type="term" value="C:oligosaccharyltransferase complex"/>
    <property type="evidence" value="ECO:0007669"/>
    <property type="project" value="InterPro"/>
</dbReference>
<keyword evidence="8 12" id="KW-1133">Transmembrane helix</keyword>
<dbReference type="InterPro" id="IPR001584">
    <property type="entry name" value="Integrase_cat-core"/>
</dbReference>
<dbReference type="EMBL" id="JAYMYS010000005">
    <property type="protein sequence ID" value="KAK7393389.1"/>
    <property type="molecule type" value="Genomic_DNA"/>
</dbReference>
<evidence type="ECO:0000256" key="4">
    <source>
        <dbReference type="ARBA" id="ARBA00009038"/>
    </source>
</evidence>
<dbReference type="AlphaFoldDB" id="A0AAN9SDI1"/>
<feature type="transmembrane region" description="Helical" evidence="12">
    <location>
        <begin position="403"/>
        <end position="427"/>
    </location>
</feature>
<dbReference type="Pfam" id="PF23860">
    <property type="entry name" value="Ribophorin_II_3rd"/>
    <property type="match status" value="1"/>
</dbReference>
<reference evidence="14 15" key="1">
    <citation type="submission" date="2024-01" db="EMBL/GenBank/DDBJ databases">
        <title>The genomes of 5 underutilized Papilionoideae crops provide insights into root nodulation and disease resistanc.</title>
        <authorList>
            <person name="Jiang F."/>
        </authorList>
    </citation>
    <scope>NUCLEOTIDE SEQUENCE [LARGE SCALE GENOMIC DNA]</scope>
    <source>
        <strain evidence="14">DUOXIRENSHENG_FW03</strain>
        <tissue evidence="14">Leaves</tissue>
    </source>
</reference>
<evidence type="ECO:0000256" key="7">
    <source>
        <dbReference type="ARBA" id="ARBA00022824"/>
    </source>
</evidence>
<dbReference type="InterPro" id="IPR016197">
    <property type="entry name" value="Chromo-like_dom_sf"/>
</dbReference>
<organism evidence="14 15">
    <name type="scientific">Psophocarpus tetragonolobus</name>
    <name type="common">Winged bean</name>
    <name type="synonym">Dolichos tetragonolobus</name>
    <dbReference type="NCBI Taxonomy" id="3891"/>
    <lineage>
        <taxon>Eukaryota</taxon>
        <taxon>Viridiplantae</taxon>
        <taxon>Streptophyta</taxon>
        <taxon>Embryophyta</taxon>
        <taxon>Tracheophyta</taxon>
        <taxon>Spermatophyta</taxon>
        <taxon>Magnoliopsida</taxon>
        <taxon>eudicotyledons</taxon>
        <taxon>Gunneridae</taxon>
        <taxon>Pentapetalae</taxon>
        <taxon>rosids</taxon>
        <taxon>fabids</taxon>
        <taxon>Fabales</taxon>
        <taxon>Fabaceae</taxon>
        <taxon>Papilionoideae</taxon>
        <taxon>50 kb inversion clade</taxon>
        <taxon>NPAAA clade</taxon>
        <taxon>indigoferoid/millettioid clade</taxon>
        <taxon>Phaseoleae</taxon>
        <taxon>Psophocarpus</taxon>
    </lineage>
</organism>
<evidence type="ECO:0000256" key="3">
    <source>
        <dbReference type="ARBA" id="ARBA00004922"/>
    </source>
</evidence>
<evidence type="ECO:0000256" key="1">
    <source>
        <dbReference type="ARBA" id="ARBA00002791"/>
    </source>
</evidence>
<keyword evidence="5 12" id="KW-0812">Transmembrane</keyword>
<evidence type="ECO:0000256" key="12">
    <source>
        <dbReference type="SAM" id="Phobius"/>
    </source>
</evidence>
<comment type="function">
    <text evidence="1">Subunit of the oligosaccharyl transferase (OST) complex that catalyzes the initial transfer of a defined glycan (Glc(3)Man(9)GlcNAc(2) in eukaryotes) from the lipid carrier dolichol-pyrophosphate to an asparagine residue within an Asn-X-Ser/Thr consensus motif in nascent polypeptide chains, the first step in protein N-glycosylation. N-glycosylation occurs cotranslationally and the complex associates with the Sec61 complex at the channel-forming translocon complex that mediates protein translocation across the endoplasmic reticulum (ER). All subunits are required for a maximal enzyme activity.</text>
</comment>
<dbReference type="SUPFAM" id="SSF54160">
    <property type="entry name" value="Chromo domain-like"/>
    <property type="match status" value="1"/>
</dbReference>
<name>A0AAN9SDI1_PSOTE</name>
<evidence type="ECO:0000256" key="5">
    <source>
        <dbReference type="ARBA" id="ARBA00022692"/>
    </source>
</evidence>
<gene>
    <name evidence="14" type="ORF">VNO78_21943</name>
</gene>
<keyword evidence="9 12" id="KW-0472">Membrane</keyword>
<comment type="similarity">
    <text evidence="4">Belongs to the SWP1 family.</text>
</comment>
<dbReference type="Pfam" id="PF25147">
    <property type="entry name" value="Ribophorin_II_C"/>
    <property type="match status" value="1"/>
</dbReference>
<dbReference type="GO" id="GO:0006487">
    <property type="term" value="P:protein N-linked glycosylation"/>
    <property type="evidence" value="ECO:0007669"/>
    <property type="project" value="TreeGrafter"/>
</dbReference>
<comment type="subcellular location">
    <subcellularLocation>
        <location evidence="2">Endoplasmic reticulum membrane</location>
        <topology evidence="2">Multi-pass membrane protein</topology>
    </subcellularLocation>
</comment>
<feature type="domain" description="Integrase catalytic" evidence="13">
    <location>
        <begin position="31"/>
        <end position="201"/>
    </location>
</feature>
<dbReference type="InterPro" id="IPR056924">
    <property type="entry name" value="SH3_Tf2-1"/>
</dbReference>
<keyword evidence="15" id="KW-1185">Reference proteome</keyword>
<dbReference type="PANTHER" id="PTHR12640">
    <property type="entry name" value="RIBOPHORIN II"/>
    <property type="match status" value="1"/>
</dbReference>
<dbReference type="InterPro" id="IPR055374">
    <property type="entry name" value="Ribophorin_II_3rd"/>
</dbReference>